<dbReference type="PANTHER" id="PTHR43685:SF5">
    <property type="entry name" value="GLYCOSYLTRANSFERASE EPSE-RELATED"/>
    <property type="match status" value="1"/>
</dbReference>
<dbReference type="Proteomes" id="UP001596379">
    <property type="component" value="Unassembled WGS sequence"/>
</dbReference>
<evidence type="ECO:0000256" key="1">
    <source>
        <dbReference type="ARBA" id="ARBA00006739"/>
    </source>
</evidence>
<evidence type="ECO:0000256" key="3">
    <source>
        <dbReference type="ARBA" id="ARBA00022679"/>
    </source>
</evidence>
<keyword evidence="6" id="KW-1185">Reference proteome</keyword>
<dbReference type="PANTHER" id="PTHR43685">
    <property type="entry name" value="GLYCOSYLTRANSFERASE"/>
    <property type="match status" value="1"/>
</dbReference>
<evidence type="ECO:0000259" key="4">
    <source>
        <dbReference type="Pfam" id="PF00535"/>
    </source>
</evidence>
<comment type="similarity">
    <text evidence="1">Belongs to the glycosyltransferase 2 family.</text>
</comment>
<dbReference type="Gene3D" id="3.90.550.10">
    <property type="entry name" value="Spore Coat Polysaccharide Biosynthesis Protein SpsA, Chain A"/>
    <property type="match status" value="1"/>
</dbReference>
<dbReference type="InterPro" id="IPR050834">
    <property type="entry name" value="Glycosyltransf_2"/>
</dbReference>
<dbReference type="InterPro" id="IPR001173">
    <property type="entry name" value="Glyco_trans_2-like"/>
</dbReference>
<dbReference type="InterPro" id="IPR029044">
    <property type="entry name" value="Nucleotide-diphossugar_trans"/>
</dbReference>
<dbReference type="CDD" id="cd00761">
    <property type="entry name" value="Glyco_tranf_GTA_type"/>
    <property type="match status" value="1"/>
</dbReference>
<feature type="domain" description="Glycosyltransferase 2-like" evidence="4">
    <location>
        <begin position="6"/>
        <end position="121"/>
    </location>
</feature>
<protein>
    <submittedName>
        <fullName evidence="5">Glycosyltransferase family 2 protein</fullName>
    </submittedName>
</protein>
<organism evidence="5 6">
    <name type="scientific">Herminiimonas aquatilis</name>
    <dbReference type="NCBI Taxonomy" id="345342"/>
    <lineage>
        <taxon>Bacteria</taxon>
        <taxon>Pseudomonadati</taxon>
        <taxon>Pseudomonadota</taxon>
        <taxon>Betaproteobacteria</taxon>
        <taxon>Burkholderiales</taxon>
        <taxon>Oxalobacteraceae</taxon>
        <taxon>Herminiimonas</taxon>
    </lineage>
</organism>
<keyword evidence="3" id="KW-0808">Transferase</keyword>
<dbReference type="Pfam" id="PF00535">
    <property type="entry name" value="Glycos_transf_2"/>
    <property type="match status" value="1"/>
</dbReference>
<evidence type="ECO:0000256" key="2">
    <source>
        <dbReference type="ARBA" id="ARBA00022676"/>
    </source>
</evidence>
<dbReference type="SUPFAM" id="SSF53448">
    <property type="entry name" value="Nucleotide-diphospho-sugar transferases"/>
    <property type="match status" value="1"/>
</dbReference>
<keyword evidence="2" id="KW-0328">Glycosyltransferase</keyword>
<proteinExistence type="inferred from homology"/>
<dbReference type="RefSeq" id="WP_382234530.1">
    <property type="nucleotide sequence ID" value="NZ_JBHTCC010000002.1"/>
</dbReference>
<name>A0ABW2J613_9BURK</name>
<evidence type="ECO:0000313" key="6">
    <source>
        <dbReference type="Proteomes" id="UP001596379"/>
    </source>
</evidence>
<dbReference type="EMBL" id="JBHTCC010000002">
    <property type="protein sequence ID" value="MFC7298945.1"/>
    <property type="molecule type" value="Genomic_DNA"/>
</dbReference>
<reference evidence="6" key="1">
    <citation type="journal article" date="2019" name="Int. J. Syst. Evol. Microbiol.">
        <title>The Global Catalogue of Microorganisms (GCM) 10K type strain sequencing project: providing services to taxonomists for standard genome sequencing and annotation.</title>
        <authorList>
            <consortium name="The Broad Institute Genomics Platform"/>
            <consortium name="The Broad Institute Genome Sequencing Center for Infectious Disease"/>
            <person name="Wu L."/>
            <person name="Ma J."/>
        </authorList>
    </citation>
    <scope>NUCLEOTIDE SEQUENCE [LARGE SCALE GENOMIC DNA]</scope>
    <source>
        <strain evidence="6">CCUG 36956</strain>
    </source>
</reference>
<comment type="caution">
    <text evidence="5">The sequence shown here is derived from an EMBL/GenBank/DDBJ whole genome shotgun (WGS) entry which is preliminary data.</text>
</comment>
<sequence>MATIDVLLPVKNGIDFLADSLDSICAQTFRDWRLLVLDHGSTDGSLEMAGDYHRRDPRIQVYSFPEAEGLAGLLNRGLDISDCKYVMRHDADDVCFVDRMDIMLAAFKRQPDCIAISGQSEVINGAGEVTGNIKMPIGRHRVAAASFFRNPITHPAAMMDFTAVKKLGVRYGVDFLNVLPADKRIEVNALAEDYFMFGQLAILGKCTNVPSELIQYRWHGSNVSATRFREQVEVSLAISRYLARSFSTMHGLPYFDPAPFCNHGGILFDVAGQSDFSDAFEQMAYTLRRGLGHSEELERELAFRKMATTRQDARLLWRYFRFQSRNAPETGEWNAIRSWLIRRLPGKPQMSVARELNAELAAEAAI</sequence>
<evidence type="ECO:0000313" key="5">
    <source>
        <dbReference type="EMBL" id="MFC7298945.1"/>
    </source>
</evidence>
<gene>
    <name evidence="5" type="ORF">ACFQO0_10920</name>
</gene>
<accession>A0ABW2J613</accession>